<feature type="region of interest" description="Disordered" evidence="1">
    <location>
        <begin position="381"/>
        <end position="400"/>
    </location>
</feature>
<feature type="region of interest" description="Disordered" evidence="1">
    <location>
        <begin position="645"/>
        <end position="670"/>
    </location>
</feature>
<dbReference type="PROSITE" id="PS51257">
    <property type="entry name" value="PROKAR_LIPOPROTEIN"/>
    <property type="match status" value="1"/>
</dbReference>
<dbReference type="Proteomes" id="UP001652700">
    <property type="component" value="Unplaced"/>
</dbReference>
<feature type="compositionally biased region" description="Polar residues" evidence="1">
    <location>
        <begin position="653"/>
        <end position="670"/>
    </location>
</feature>
<feature type="compositionally biased region" description="Low complexity" evidence="1">
    <location>
        <begin position="582"/>
        <end position="603"/>
    </location>
</feature>
<feature type="compositionally biased region" description="Polar residues" evidence="1">
    <location>
        <begin position="993"/>
        <end position="1006"/>
    </location>
</feature>
<feature type="region of interest" description="Disordered" evidence="1">
    <location>
        <begin position="197"/>
        <end position="218"/>
    </location>
</feature>
<evidence type="ECO:0000256" key="1">
    <source>
        <dbReference type="SAM" id="MobiDB-lite"/>
    </source>
</evidence>
<dbReference type="EnsemblMetazoa" id="XM_028273953.2">
    <property type="protein sequence ID" value="XP_028129754.2"/>
    <property type="gene ID" value="LOC114325822"/>
</dbReference>
<keyword evidence="2" id="KW-1133">Transmembrane helix</keyword>
<feature type="region of interest" description="Disordered" evidence="1">
    <location>
        <begin position="922"/>
        <end position="963"/>
    </location>
</feature>
<feature type="region of interest" description="Disordered" evidence="1">
    <location>
        <begin position="257"/>
        <end position="294"/>
    </location>
</feature>
<evidence type="ECO:0000313" key="4">
    <source>
        <dbReference type="EnsemblMetazoa" id="XP_028129754.2"/>
    </source>
</evidence>
<keyword evidence="2" id="KW-0472">Membrane</keyword>
<feature type="compositionally biased region" description="Polar residues" evidence="1">
    <location>
        <begin position="1584"/>
        <end position="1605"/>
    </location>
</feature>
<feature type="region of interest" description="Disordered" evidence="1">
    <location>
        <begin position="1250"/>
        <end position="1271"/>
    </location>
</feature>
<reference evidence="4" key="1">
    <citation type="submission" date="2025-05" db="UniProtKB">
        <authorList>
            <consortium name="EnsemblMetazoa"/>
        </authorList>
    </citation>
    <scope>IDENTIFICATION</scope>
</reference>
<feature type="transmembrane region" description="Helical" evidence="2">
    <location>
        <begin position="2242"/>
        <end position="2264"/>
    </location>
</feature>
<feature type="compositionally biased region" description="Low complexity" evidence="1">
    <location>
        <begin position="930"/>
        <end position="939"/>
    </location>
</feature>
<feature type="region of interest" description="Disordered" evidence="1">
    <location>
        <begin position="990"/>
        <end position="1024"/>
    </location>
</feature>
<feature type="compositionally biased region" description="Polar residues" evidence="1">
    <location>
        <begin position="745"/>
        <end position="778"/>
    </location>
</feature>
<feature type="compositionally biased region" description="Polar residues" evidence="1">
    <location>
        <begin position="2042"/>
        <end position="2054"/>
    </location>
</feature>
<feature type="region of interest" description="Disordered" evidence="1">
    <location>
        <begin position="801"/>
        <end position="831"/>
    </location>
</feature>
<evidence type="ECO:0000313" key="5">
    <source>
        <dbReference type="Proteomes" id="UP001652700"/>
    </source>
</evidence>
<proteinExistence type="predicted"/>
<keyword evidence="3" id="KW-0732">Signal</keyword>
<feature type="chain" id="PRO_5046607781" evidence="3">
    <location>
        <begin position="18"/>
        <end position="2278"/>
    </location>
</feature>
<feature type="region of interest" description="Disordered" evidence="1">
    <location>
        <begin position="120"/>
        <end position="142"/>
    </location>
</feature>
<feature type="compositionally biased region" description="Low complexity" evidence="1">
    <location>
        <begin position="2023"/>
        <end position="2036"/>
    </location>
</feature>
<keyword evidence="5" id="KW-1185">Reference proteome</keyword>
<feature type="compositionally biased region" description="Basic residues" evidence="1">
    <location>
        <begin position="268"/>
        <end position="285"/>
    </location>
</feature>
<name>A0ABM5ICE0_DIAVI</name>
<organism evidence="4 5">
    <name type="scientific">Diabrotica virgifera virgifera</name>
    <name type="common">western corn rootworm</name>
    <dbReference type="NCBI Taxonomy" id="50390"/>
    <lineage>
        <taxon>Eukaryota</taxon>
        <taxon>Metazoa</taxon>
        <taxon>Ecdysozoa</taxon>
        <taxon>Arthropoda</taxon>
        <taxon>Hexapoda</taxon>
        <taxon>Insecta</taxon>
        <taxon>Pterygota</taxon>
        <taxon>Neoptera</taxon>
        <taxon>Endopterygota</taxon>
        <taxon>Coleoptera</taxon>
        <taxon>Polyphaga</taxon>
        <taxon>Cucujiformia</taxon>
        <taxon>Chrysomeloidea</taxon>
        <taxon>Chrysomelidae</taxon>
        <taxon>Galerucinae</taxon>
        <taxon>Diabroticina</taxon>
        <taxon>Diabroticites</taxon>
        <taxon>Diabrotica</taxon>
    </lineage>
</organism>
<feature type="compositionally biased region" description="Low complexity" evidence="1">
    <location>
        <begin position="619"/>
        <end position="628"/>
    </location>
</feature>
<feature type="region of interest" description="Disordered" evidence="1">
    <location>
        <begin position="740"/>
        <end position="778"/>
    </location>
</feature>
<feature type="region of interest" description="Disordered" evidence="1">
    <location>
        <begin position="1054"/>
        <end position="1088"/>
    </location>
</feature>
<feature type="region of interest" description="Disordered" evidence="1">
    <location>
        <begin position="1584"/>
        <end position="1609"/>
    </location>
</feature>
<feature type="compositionally biased region" description="Polar residues" evidence="1">
    <location>
        <begin position="257"/>
        <end position="267"/>
    </location>
</feature>
<feature type="compositionally biased region" description="Polar residues" evidence="1">
    <location>
        <begin position="1078"/>
        <end position="1088"/>
    </location>
</feature>
<feature type="region of interest" description="Disordered" evidence="1">
    <location>
        <begin position="2022"/>
        <end position="2069"/>
    </location>
</feature>
<feature type="compositionally biased region" description="Polar residues" evidence="1">
    <location>
        <begin position="1015"/>
        <end position="1024"/>
    </location>
</feature>
<protein>
    <submittedName>
        <fullName evidence="4">Uncharacterized protein</fullName>
    </submittedName>
</protein>
<keyword evidence="2" id="KW-0812">Transmembrane</keyword>
<accession>A0ABM5ICE0</accession>
<feature type="signal peptide" evidence="3">
    <location>
        <begin position="1"/>
        <end position="17"/>
    </location>
</feature>
<sequence>MKTGVIVVFVIFCSCNADLTDQSVDQPEGVPGPTVITHINTTNLDGHLLLSTINILDPKADSSLNNNISSQTSVAAQPNDSINRPIKGPIDKELNKGNNTFNPSTNDIKINILNSGLETQETAGNHGSEKAVAEKNKSEVPRDSVISENNAKLGHDLKLVSAIESISSRTNEIGLENASRTKFSIATSREPTTLVTTNIGTDSTIPPSTTHFTTPDNTYVTPSTYTERETIYSPYGTHEPTTIIPHSIKLDDRFGSNTSSHDAVTTSTHHHRNGTHKSSTHRYHRPTAVSGVSTGHTYHKFNKYTMHHYGTRVTHATPSSTSNGHHRFRPTHRRTHVYNRFSDTTETADTSPNSTNIYNNNATTVTSTTSRYHRYKPVHKNQHSYHRYSKTTTTAPETHTTHRYQRYKPVRTNHYTHRHYSHFKPKRVAHNETKTNSTDTEDNNIETTTISTHRYHRYKPIHKTAHNYHSSYHRRTTQTILNGSTTEASNNGDNNTETTTMSVISSTTHRYHRFHPKTNIYNRYNIQRSHNRPSGSYFYTTRHHSHKEQGNNGNYSTTEMSINKNIYQNYRYRNHFSNRFLNHPSSTENSNSTSSNTTTPNATKTEEPNINPEADSETDATTTEISSTNMYDRYKRMRHRMNTMPHSPISKHIQPTESDTSESIGNETTIRPTSSTSIYQRYRNVHRPMQMKRLMQINHKEAMVTADKDENSEHTTQPGITAETTSVYDRYRKFHQRINIRPHVETSNGTTQTHSNSYEPSQTDSIANEITTQEPTASTSVYERFRHAYRPLRMRPLVQAKHEETTTLDTTDTPSNSFEPNPHNRFGNEISTREPTASTSVYDRYRHAHIPMRMRPLLPARHDETTTLDITDTTQTPFNSFETNPTDRFGNEILTQEPTASTSVYERYRHAHRPMRMRPLGQARHEETTTLDTTDTTDTPSNSFEPNPTDRFGNEITTQEPTASTSVYERLRHAHRPMHIRPLMQARHEETTTLDTTQPPSNSFEPNPTDRFGNEITSEEPTASTSVYERFRHAYRPMHMRPLVQARHEETTTLDTADTTQPSSNSFEPNPTDRFGNEITSEEPTASTSVYERFRHTYRPVHMRPLMQTRHKETPISDSTDSTDSTTDVTITTDTTDVTSIYDRYRRFRNVHKPVHMRPIISTGVPNTSETKMYTYDLQYDEGSTATDATTDIPETNRPRIHMRPRISEVNHREISSHSQHPTRMLYNRHLYDRRPLSQHKTIVTDNINTDTETSLAPELSGNEDTDSEDFTLSPVATNRFNNVRNRRRYPNQRSFFENEDDDSVTSVPTRELIEDHETHYHRPIRIRPRHLATHRRPFYAEDNYEESDLDPEESEYKVRRRPHNRHLRRKPHYYTESEPTEYYGAYGKNIPEERYRNNDGNNIALKFQNQRSQNLATKTDTYEEDPESYYHEGHVKVKHSISDNKYFNSLERGGSVRTNPVRADVSASESIINRKDRDTLGIKTSDIILNDEENSISNTEIRQNGSLNENNSENKRNDSVSVALEDTLFADEASDDSLFNTGDHAGSDLFGDAVDPTILPSETVTVSLPKSFYSSSLDDVSEEANNQTSLKKTNNTINQVPNNSENDEELIKERNISGLSETELHQMQRYIDERKSMTEDETAEETTEQELVTVDPKHWYTLAPQQDTSDSNEVDREINPKSDKPIIIEELFPNTRNETQSFTTETIITESTIETVTVPEITVTTEAATTENKVMYFTMPYEDNSNSSGSNTKSKTTENGYSIEELGMENIAIKSRIDVSTESSVIPTTDNVELSTDGSFFFTDNKAEQMDLLSQKNKTAKQENITIAELNTTNIEPVNSSNKSLENDSNFGKSLKEMTAQLITELKIFEDKNKTEKSKNETIVTDIAKTTSNHDNNKIELTSNSTIKYFTEEPTTNRIETVTSLEMMDTEHKVNKSDILVTQKQNNSSSNSYIENKKIETVTILDRIGSAHKVNESDSLVKQKQNDPWSKSSMENKKVETVRILEEMDTEHKINKSVILANQKQNDSSSNSSIENQKDSTLINSLTETSTEANFDAETTTESERNSTTFSLTESSILVLPTTNQTVVQESDPVIVTNIFGHKSNFTAQLQMQNSSDYLPSDVNVTEDAINQVLNFTWSPHEDVVNTISLNLRKVSKHYVIDGLQLYLVKDGNVSVWAKNEIQPQKDKVSKQLCFEIENGIRVTFSNLDFLTAEEETDILADKHQVEAAEKSDTKIMSVEIIGGVGVLLCAVLVAMIVSYRIIKMKKRGKATLNSRV</sequence>
<dbReference type="GeneID" id="114325822"/>
<dbReference type="RefSeq" id="XP_028129754.2">
    <property type="nucleotide sequence ID" value="XM_028273953.2"/>
</dbReference>
<evidence type="ECO:0000256" key="3">
    <source>
        <dbReference type="SAM" id="SignalP"/>
    </source>
</evidence>
<evidence type="ECO:0000256" key="2">
    <source>
        <dbReference type="SAM" id="Phobius"/>
    </source>
</evidence>
<feature type="compositionally biased region" description="Basic and acidic residues" evidence="1">
    <location>
        <begin position="127"/>
        <end position="142"/>
    </location>
</feature>
<feature type="region of interest" description="Disordered" evidence="1">
    <location>
        <begin position="579"/>
        <end position="628"/>
    </location>
</feature>